<dbReference type="SMART" id="SM00343">
    <property type="entry name" value="ZnF_C2HC"/>
    <property type="match status" value="1"/>
</dbReference>
<evidence type="ECO:0000313" key="5">
    <source>
        <dbReference type="EMBL" id="ABF96674.1"/>
    </source>
</evidence>
<dbReference type="InterPro" id="IPR025314">
    <property type="entry name" value="DUF4219"/>
</dbReference>
<keyword evidence="1" id="KW-0378">Hydrolase</keyword>
<organism evidence="5">
    <name type="scientific">Oryza sativa subsp. japonica</name>
    <name type="common">Rice</name>
    <dbReference type="NCBI Taxonomy" id="39947"/>
    <lineage>
        <taxon>Eukaryota</taxon>
        <taxon>Viridiplantae</taxon>
        <taxon>Streptophyta</taxon>
        <taxon>Embryophyta</taxon>
        <taxon>Tracheophyta</taxon>
        <taxon>Spermatophyta</taxon>
        <taxon>Magnoliopsida</taxon>
        <taxon>Liliopsida</taxon>
        <taxon>Poales</taxon>
        <taxon>Poaceae</taxon>
        <taxon>BOP clade</taxon>
        <taxon>Oryzoideae</taxon>
        <taxon>Oryzeae</taxon>
        <taxon>Oryzinae</taxon>
        <taxon>Oryza</taxon>
        <taxon>Oryza sativa</taxon>
    </lineage>
</organism>
<dbReference type="PROSITE" id="PS50158">
    <property type="entry name" value="ZF_CCHC"/>
    <property type="match status" value="1"/>
</dbReference>
<gene>
    <name evidence="5" type="ordered locus">LOC_Os03g30810</name>
</gene>
<dbReference type="EMBL" id="DP000009">
    <property type="protein sequence ID" value="ABF96674.1"/>
    <property type="molecule type" value="Genomic_DNA"/>
</dbReference>
<reference evidence="5" key="2">
    <citation type="submission" date="2006-06" db="EMBL/GenBank/DDBJ databases">
        <authorList>
            <person name="Buell R."/>
            <person name="Wing R.A."/>
            <person name="McCombie W.A."/>
            <person name="Ouyang S."/>
        </authorList>
    </citation>
    <scope>NUCLEOTIDE SEQUENCE</scope>
</reference>
<keyword evidence="1" id="KW-0645">Protease</keyword>
<dbReference type="AlphaFoldDB" id="Q10JF7"/>
<evidence type="ECO:0000256" key="2">
    <source>
        <dbReference type="PROSITE-ProRule" id="PRU00047"/>
    </source>
</evidence>
<dbReference type="Pfam" id="PF07727">
    <property type="entry name" value="RVT_2"/>
    <property type="match status" value="1"/>
</dbReference>
<dbReference type="SUPFAM" id="SSF57756">
    <property type="entry name" value="Retrovirus zinc finger-like domains"/>
    <property type="match status" value="1"/>
</dbReference>
<evidence type="ECO:0000259" key="4">
    <source>
        <dbReference type="PROSITE" id="PS50158"/>
    </source>
</evidence>
<feature type="domain" description="CCHC-type" evidence="4">
    <location>
        <begin position="279"/>
        <end position="295"/>
    </location>
</feature>
<keyword evidence="2" id="KW-0479">Metal-binding</keyword>
<feature type="compositionally biased region" description="Basic and acidic residues" evidence="3">
    <location>
        <begin position="232"/>
        <end position="241"/>
    </location>
</feature>
<dbReference type="SUPFAM" id="SSF56672">
    <property type="entry name" value="DNA/RNA polymerases"/>
    <property type="match status" value="1"/>
</dbReference>
<keyword evidence="2" id="KW-0863">Zinc-finger</keyword>
<feature type="region of interest" description="Disordered" evidence="3">
    <location>
        <begin position="1"/>
        <end position="26"/>
    </location>
</feature>
<dbReference type="Pfam" id="PF25597">
    <property type="entry name" value="SH3_retrovirus"/>
    <property type="match status" value="1"/>
</dbReference>
<accession>Q10JF7</accession>
<dbReference type="Pfam" id="PF13961">
    <property type="entry name" value="DUF4219"/>
    <property type="match status" value="1"/>
</dbReference>
<sequence>MPRRRSSSPIACSPLDSGGRASGSGGGDHRLFIHRVVKDGGDPVNYPLLTKTNYNDWALLMKIKLQARNLWAAVEPDGMEVVFHEDRMALDAICSAVPPEMIGTLATKASARAACDCIKTMRVGNDRIRKASAQKVRAEYEWLAFRADETVEDFALCLTTITNQLATLAILSPQTRFNQLVLSIETLLDISTLSLEEVTGRLKAVEDSGQTSSNTSGTLYLTEAEWEERWKKKDLEAKRGDSGSPSSRGKRRGGKGRNGGGRAGSSESGNSGPARKDDKCRSCGKLGHWAKDCRSKTKRDEQAHVELVEKKVFATLDDAADHDPGRWIMDSGASNHMKGSKMAFADLDTKITGNVRLGDGSVVQIKGRGTVLFACKNVLAEDGIMRVWDEQRRLLAKILRTPGRLYELDITLARPVCLTARAGDNAWRWHARFGHVCEACLAGKHRRNPFPQHTEHRHSEPLALLHGDLCGPISPPTPSGNRYFLLLVDDYSHFMVSSNSVEGKTPYELWNGCTPAVHHLRTFGCVAHVKVATPALKKMDDRSRPMIFVGYEPGSKAYRAYDPAARRVHVSRDIVFDEAAEWSWRDKHDGADTDFVIDYTSVFHDATTPVGRSASGELASPGAGPSSPSAPSPASPGRKPSVRSVTSEVEFVSPPANAEDDLDTDHDDAPLRFRSLENVLGPAMTPGLATRDVQEELLMPPSKKITHGGSSTYRLGIGRLGVVVKHKARLVAKGYVERVGVDIDESAFLNGELAEEVYVVQPPGFEVEGEENKVYRLDKALYGLRQAPRAWNIKLDATLKKIGFEQSPLEHGLYERGTGGGRLLVGVYVNDLVIVGGNEDTITDFKRQMMEEFKISDLGSLSFYLGIEVHQESGVITLNQAAYASRIVEKTGLVGCNTCATPMEPRLKLSKDSKAPLVDATEYRSLVGSLRYLVNTMPDLAFAVGYVSRFMERIVRYVAGTIHYGCCYIKGGERRLHGYSDNDMAGDVDTRKSTTGILFFFGNNLVSWQSQKQRVVALSSCESEYIAAASAACQGIWPARLLGDLRSAAPEVVELRVDNQSALALMKNHVFHDRSKHIQTKFHFIHEAVENGEIQPEFINTGGQLANILTKALPRIKFQEMRGKVGMVSVTEGHQS</sequence>
<evidence type="ECO:0000256" key="1">
    <source>
        <dbReference type="ARBA" id="ARBA00022750"/>
    </source>
</evidence>
<dbReference type="InterPro" id="IPR057670">
    <property type="entry name" value="SH3_retrovirus"/>
</dbReference>
<name>Q10JF7_ORYSJ</name>
<dbReference type="InterPro" id="IPR001878">
    <property type="entry name" value="Znf_CCHC"/>
</dbReference>
<dbReference type="PANTHER" id="PTHR11439:SF515">
    <property type="entry name" value="GAG-POL POLYPROTEIN"/>
    <property type="match status" value="1"/>
</dbReference>
<dbReference type="GO" id="GO:0004190">
    <property type="term" value="F:aspartic-type endopeptidase activity"/>
    <property type="evidence" value="ECO:0007669"/>
    <property type="project" value="UniProtKB-KW"/>
</dbReference>
<dbReference type="Pfam" id="PF22936">
    <property type="entry name" value="Pol_BBD"/>
    <property type="match status" value="1"/>
</dbReference>
<dbReference type="Pfam" id="PF00098">
    <property type="entry name" value="zf-CCHC"/>
    <property type="match status" value="1"/>
</dbReference>
<feature type="region of interest" description="Disordered" evidence="3">
    <location>
        <begin position="232"/>
        <end position="281"/>
    </location>
</feature>
<dbReference type="InterPro" id="IPR054722">
    <property type="entry name" value="PolX-like_BBD"/>
</dbReference>
<keyword evidence="2" id="KW-0862">Zinc</keyword>
<dbReference type="GO" id="GO:0003676">
    <property type="term" value="F:nucleic acid binding"/>
    <property type="evidence" value="ECO:0007669"/>
    <property type="project" value="InterPro"/>
</dbReference>
<keyword evidence="1" id="KW-0064">Aspartyl protease</keyword>
<evidence type="ECO:0000256" key="3">
    <source>
        <dbReference type="SAM" id="MobiDB-lite"/>
    </source>
</evidence>
<protein>
    <submittedName>
        <fullName evidence="5">Retrotransposon protein, putative, Ty1-copia subclass</fullName>
    </submittedName>
</protein>
<feature type="compositionally biased region" description="Low complexity" evidence="3">
    <location>
        <begin position="613"/>
        <end position="627"/>
    </location>
</feature>
<dbReference type="InterPro" id="IPR013103">
    <property type="entry name" value="RVT_2"/>
</dbReference>
<dbReference type="InterPro" id="IPR043502">
    <property type="entry name" value="DNA/RNA_pol_sf"/>
</dbReference>
<dbReference type="GO" id="GO:0008270">
    <property type="term" value="F:zinc ion binding"/>
    <property type="evidence" value="ECO:0007669"/>
    <property type="project" value="UniProtKB-KW"/>
</dbReference>
<reference evidence="5" key="1">
    <citation type="journal article" date="2005" name="Genome Res.">
        <title>Sequence, annotation, and analysis of synteny between rice chromosome 3 and diverged grass species.</title>
        <authorList>
            <consortium name="Rice Chromosome 3 Sequencing Consortium"/>
            <person name="Buell C.R."/>
            <person name="Yuan Q."/>
            <person name="Ouyang S."/>
            <person name="Liu J."/>
            <person name="Zhu W."/>
            <person name="Wang A."/>
            <person name="Maiti R."/>
            <person name="Haas B."/>
            <person name="Wortman J."/>
            <person name="Pertea M."/>
            <person name="Jones K.M."/>
            <person name="Kim M."/>
            <person name="Overton L."/>
            <person name="Tsitrin T."/>
            <person name="Fadrosh D."/>
            <person name="Bera J."/>
            <person name="Weaver B."/>
            <person name="Jin S."/>
            <person name="Johri S."/>
            <person name="Reardon M."/>
            <person name="Webb K."/>
            <person name="Hill J."/>
            <person name="Moffat K."/>
            <person name="Tallon L."/>
            <person name="Van Aken S."/>
            <person name="Lewis M."/>
            <person name="Utterback T."/>
            <person name="Feldblyum T."/>
            <person name="Zismann V."/>
            <person name="Iobst S."/>
            <person name="Hsiao J."/>
            <person name="de Vazeille A.R."/>
            <person name="Salzberg S.L."/>
            <person name="White O."/>
            <person name="Fraser C."/>
            <person name="Yu Y."/>
            <person name="Kim H."/>
            <person name="Rambo T."/>
            <person name="Currie J."/>
            <person name="Collura K."/>
            <person name="Kernodle-Thompson S."/>
            <person name="Wei F."/>
            <person name="Kudrna K."/>
            <person name="Ammiraju J.S."/>
            <person name="Luo M."/>
            <person name="Goicoechea J.L."/>
            <person name="Wing R.A."/>
            <person name="Henry D."/>
            <person name="Oates R."/>
            <person name="Palmer M."/>
            <person name="Pries G."/>
            <person name="Saski C."/>
            <person name="Simmons J."/>
            <person name="Soderlund C."/>
            <person name="Nelson W."/>
            <person name="de la Bastide M."/>
            <person name="Spiegel L."/>
            <person name="Nascimento L."/>
            <person name="Huang E."/>
            <person name="Preston R."/>
            <person name="Zutavern T."/>
            <person name="Palmer L."/>
            <person name="O'Shaughnessy A."/>
            <person name="Dike S."/>
            <person name="McCombie W.R."/>
            <person name="Minx P."/>
            <person name="Cordum H."/>
            <person name="Wilson R."/>
            <person name="Jin W."/>
            <person name="Lee H.R."/>
            <person name="Jiang J."/>
            <person name="Jackson S."/>
        </authorList>
    </citation>
    <scope>NUCLEOTIDE SEQUENCE [LARGE SCALE GENOMIC DNA]</scope>
</reference>
<feature type="region of interest" description="Disordered" evidence="3">
    <location>
        <begin position="610"/>
        <end position="666"/>
    </location>
</feature>
<dbReference type="InterPro" id="IPR036875">
    <property type="entry name" value="Znf_CCHC_sf"/>
</dbReference>
<proteinExistence type="predicted"/>
<dbReference type="PANTHER" id="PTHR11439">
    <property type="entry name" value="GAG-POL-RELATED RETROTRANSPOSON"/>
    <property type="match status" value="1"/>
</dbReference>
<dbReference type="CDD" id="cd09272">
    <property type="entry name" value="RNase_HI_RT_Ty1"/>
    <property type="match status" value="1"/>
</dbReference>
<dbReference type="Gene3D" id="4.10.60.10">
    <property type="entry name" value="Zinc finger, CCHC-type"/>
    <property type="match status" value="1"/>
</dbReference>